<dbReference type="InterPro" id="IPR037516">
    <property type="entry name" value="Tripartite_DENN"/>
</dbReference>
<dbReference type="GO" id="GO:0032483">
    <property type="term" value="P:regulation of Rab protein signal transduction"/>
    <property type="evidence" value="ECO:0007669"/>
    <property type="project" value="TreeGrafter"/>
</dbReference>
<name>A0A3P6T2M4_DIBLA</name>
<keyword evidence="6" id="KW-0963">Cytoplasm</keyword>
<feature type="compositionally biased region" description="Basic residues" evidence="8">
    <location>
        <begin position="52"/>
        <end position="62"/>
    </location>
</feature>
<evidence type="ECO:0000256" key="4">
    <source>
        <dbReference type="ARBA" id="ARBA00017868"/>
    </source>
</evidence>
<organism evidence="10 11">
    <name type="scientific">Dibothriocephalus latus</name>
    <name type="common">Fish tapeworm</name>
    <name type="synonym">Diphyllobothrium latum</name>
    <dbReference type="NCBI Taxonomy" id="60516"/>
    <lineage>
        <taxon>Eukaryota</taxon>
        <taxon>Metazoa</taxon>
        <taxon>Spiralia</taxon>
        <taxon>Lophotrochozoa</taxon>
        <taxon>Platyhelminthes</taxon>
        <taxon>Cestoda</taxon>
        <taxon>Eucestoda</taxon>
        <taxon>Diphyllobothriidea</taxon>
        <taxon>Diphyllobothriidae</taxon>
        <taxon>Dibothriocephalus</taxon>
    </lineage>
</organism>
<dbReference type="GO" id="GO:0005829">
    <property type="term" value="C:cytosol"/>
    <property type="evidence" value="ECO:0007669"/>
    <property type="project" value="TreeGrafter"/>
</dbReference>
<comment type="subcellular location">
    <subcellularLocation>
        <location evidence="1">Cell membrane</location>
    </subcellularLocation>
    <subcellularLocation>
        <location evidence="2">Cytoplasm</location>
    </subcellularLocation>
</comment>
<proteinExistence type="inferred from homology"/>
<dbReference type="SMART" id="SM00799">
    <property type="entry name" value="DENN"/>
    <property type="match status" value="1"/>
</dbReference>
<sequence length="557" mass="62430">MCSPSLSSENGSSSSQKPLKSEFFTFSLTDKETNATRFGLCLNFLRPIPRRKRPSLNKRTSRHTSTQDSGSRLPSTSNEHSVSTKKHSQSDTSSSSDSEDSASLVDRPDRPYTHTLTSLCIVSHYPFCRKFEHCLLFIYNLIQKLHESCRPRFAGRQTVWSAITGGTINISHPAVRKSIDEIDTWILRLLSTPSPIAGRTCVKVFLEPSEFGEPVIFALPDKNRFSLVDFPLHLPLQLLGVQKFLKVLFAVLLEQKVLLQSSHCSRLTACVMSLIALLYPLQYLFAAIPLLPSSLYGAEQLLQAPSPYIIGLPRSFLDSRFSFKLPRDVLLVDLDTQEFYGTTAQDTIPKMPVVEEKALMENLNKILQRAEALDALDDNLELDSVKPQSSEPLDSHEGFDPLSFEANQDSINVAIRVAMVLFFHSPNILGGLTEFTRTVRMYPRPVVAFQYERFMKSRLEPSPFTIVVAKTQAVEYFAEWSLFPENEVYRRIASGVYAILVGVLGIASQIPTEAVQAMKSPMTKILDPVVSVVFYFPPILNHSANVVSIPYGTIKQK</sequence>
<feature type="compositionally biased region" description="Low complexity" evidence="8">
    <location>
        <begin position="1"/>
        <end position="15"/>
    </location>
</feature>
<keyword evidence="11" id="KW-1185">Reference proteome</keyword>
<dbReference type="GO" id="GO:0006915">
    <property type="term" value="P:apoptotic process"/>
    <property type="evidence" value="ECO:0007669"/>
    <property type="project" value="UniProtKB-KW"/>
</dbReference>
<comment type="similarity">
    <text evidence="3">Belongs to the MADD family.</text>
</comment>
<dbReference type="Pfam" id="PF02141">
    <property type="entry name" value="DENN"/>
    <property type="match status" value="1"/>
</dbReference>
<reference evidence="10 11" key="1">
    <citation type="submission" date="2018-11" db="EMBL/GenBank/DDBJ databases">
        <authorList>
            <consortium name="Pathogen Informatics"/>
        </authorList>
    </citation>
    <scope>NUCLEOTIDE SEQUENCE [LARGE SCALE GENOMIC DNA]</scope>
</reference>
<dbReference type="InterPro" id="IPR001194">
    <property type="entry name" value="cDENN_dom"/>
</dbReference>
<dbReference type="SMART" id="SM00801">
    <property type="entry name" value="dDENN"/>
    <property type="match status" value="1"/>
</dbReference>
<dbReference type="GO" id="GO:0005886">
    <property type="term" value="C:plasma membrane"/>
    <property type="evidence" value="ECO:0007669"/>
    <property type="project" value="UniProtKB-SubCell"/>
</dbReference>
<evidence type="ECO:0000313" key="10">
    <source>
        <dbReference type="EMBL" id="VDK76803.1"/>
    </source>
</evidence>
<feature type="domain" description="UDENN" evidence="9">
    <location>
        <begin position="1"/>
        <end position="493"/>
    </location>
</feature>
<dbReference type="InterPro" id="IPR043153">
    <property type="entry name" value="DENN_C"/>
</dbReference>
<gene>
    <name evidence="10" type="ORF">DILT_LOCUS2795</name>
</gene>
<feature type="region of interest" description="Disordered" evidence="8">
    <location>
        <begin position="1"/>
        <end position="20"/>
    </location>
</feature>
<evidence type="ECO:0000256" key="2">
    <source>
        <dbReference type="ARBA" id="ARBA00004496"/>
    </source>
</evidence>
<dbReference type="Proteomes" id="UP000281553">
    <property type="component" value="Unassembled WGS sequence"/>
</dbReference>
<keyword evidence="7" id="KW-0053">Apoptosis</keyword>
<keyword evidence="5" id="KW-0472">Membrane</keyword>
<dbReference type="PROSITE" id="PS50211">
    <property type="entry name" value="DENN"/>
    <property type="match status" value="1"/>
</dbReference>
<dbReference type="GO" id="GO:0042981">
    <property type="term" value="P:regulation of apoptotic process"/>
    <property type="evidence" value="ECO:0007669"/>
    <property type="project" value="TreeGrafter"/>
</dbReference>
<dbReference type="OrthoDB" id="6282239at2759"/>
<evidence type="ECO:0000256" key="1">
    <source>
        <dbReference type="ARBA" id="ARBA00004236"/>
    </source>
</evidence>
<protein>
    <recommendedName>
        <fullName evidence="4">MAP kinase-activating death domain protein</fullName>
    </recommendedName>
</protein>
<dbReference type="EMBL" id="UYRU01042636">
    <property type="protein sequence ID" value="VDK76803.1"/>
    <property type="molecule type" value="Genomic_DNA"/>
</dbReference>
<evidence type="ECO:0000256" key="6">
    <source>
        <dbReference type="ARBA" id="ARBA00022490"/>
    </source>
</evidence>
<accession>A0A3P6T2M4</accession>
<evidence type="ECO:0000256" key="5">
    <source>
        <dbReference type="ARBA" id="ARBA00022475"/>
    </source>
</evidence>
<keyword evidence="5" id="KW-1003">Cell membrane</keyword>
<evidence type="ECO:0000256" key="8">
    <source>
        <dbReference type="SAM" id="MobiDB-lite"/>
    </source>
</evidence>
<evidence type="ECO:0000256" key="7">
    <source>
        <dbReference type="ARBA" id="ARBA00022703"/>
    </source>
</evidence>
<feature type="compositionally biased region" description="Polar residues" evidence="8">
    <location>
        <begin position="63"/>
        <end position="81"/>
    </location>
</feature>
<evidence type="ECO:0000259" key="9">
    <source>
        <dbReference type="PROSITE" id="PS50211"/>
    </source>
</evidence>
<feature type="region of interest" description="Disordered" evidence="8">
    <location>
        <begin position="52"/>
        <end position="107"/>
    </location>
</feature>
<evidence type="ECO:0000313" key="11">
    <source>
        <dbReference type="Proteomes" id="UP000281553"/>
    </source>
</evidence>
<dbReference type="InterPro" id="IPR039980">
    <property type="entry name" value="MADD"/>
</dbReference>
<dbReference type="PANTHER" id="PTHR13008:SF7">
    <property type="entry name" value="MAP KINASE-ACTIVATING DEATH DOMAIN PROTEIN"/>
    <property type="match status" value="1"/>
</dbReference>
<dbReference type="InterPro" id="IPR005112">
    <property type="entry name" value="dDENN_dom"/>
</dbReference>
<dbReference type="AlphaFoldDB" id="A0A3P6T2M4"/>
<evidence type="ECO:0000256" key="3">
    <source>
        <dbReference type="ARBA" id="ARBA00005978"/>
    </source>
</evidence>
<dbReference type="PANTHER" id="PTHR13008">
    <property type="entry name" value="MAP-KINASE ACTIVATING DEATH DOMAIN PROTEIN MADD /DENN/AEX-3 C.ELEGANS"/>
    <property type="match status" value="1"/>
</dbReference>
<dbReference type="Gene3D" id="3.40.50.11500">
    <property type="match status" value="1"/>
</dbReference>
<dbReference type="GO" id="GO:0005085">
    <property type="term" value="F:guanyl-nucleotide exchange factor activity"/>
    <property type="evidence" value="ECO:0007669"/>
    <property type="project" value="TreeGrafter"/>
</dbReference>